<evidence type="ECO:0000313" key="2">
    <source>
        <dbReference type="Proteomes" id="UP001419268"/>
    </source>
</evidence>
<dbReference type="AlphaFoldDB" id="A0AAP0NUW0"/>
<proteinExistence type="predicted"/>
<dbReference type="Proteomes" id="UP001419268">
    <property type="component" value="Unassembled WGS sequence"/>
</dbReference>
<protein>
    <submittedName>
        <fullName evidence="1">Uncharacterized protein</fullName>
    </submittedName>
</protein>
<sequence length="61" mass="7007">MGQVTKQPMVGKSHDYIKQDEILDQLKHLQEDVEEMKVVLQSSCNTLKQQLGHMLPKTIES</sequence>
<reference evidence="1 2" key="1">
    <citation type="submission" date="2024-01" db="EMBL/GenBank/DDBJ databases">
        <title>Genome assemblies of Stephania.</title>
        <authorList>
            <person name="Yang L."/>
        </authorList>
    </citation>
    <scope>NUCLEOTIDE SEQUENCE [LARGE SCALE GENOMIC DNA]</scope>
    <source>
        <strain evidence="1">JXDWG</strain>
        <tissue evidence="1">Leaf</tissue>
    </source>
</reference>
<gene>
    <name evidence="1" type="ORF">Scep_016663</name>
</gene>
<comment type="caution">
    <text evidence="1">The sequence shown here is derived from an EMBL/GenBank/DDBJ whole genome shotgun (WGS) entry which is preliminary data.</text>
</comment>
<accession>A0AAP0NUW0</accession>
<evidence type="ECO:0000313" key="1">
    <source>
        <dbReference type="EMBL" id="KAK9118570.1"/>
    </source>
</evidence>
<dbReference type="EMBL" id="JBBNAG010000007">
    <property type="protein sequence ID" value="KAK9118570.1"/>
    <property type="molecule type" value="Genomic_DNA"/>
</dbReference>
<keyword evidence="2" id="KW-1185">Reference proteome</keyword>
<organism evidence="1 2">
    <name type="scientific">Stephania cephalantha</name>
    <dbReference type="NCBI Taxonomy" id="152367"/>
    <lineage>
        <taxon>Eukaryota</taxon>
        <taxon>Viridiplantae</taxon>
        <taxon>Streptophyta</taxon>
        <taxon>Embryophyta</taxon>
        <taxon>Tracheophyta</taxon>
        <taxon>Spermatophyta</taxon>
        <taxon>Magnoliopsida</taxon>
        <taxon>Ranunculales</taxon>
        <taxon>Menispermaceae</taxon>
        <taxon>Menispermoideae</taxon>
        <taxon>Cissampelideae</taxon>
        <taxon>Stephania</taxon>
    </lineage>
</organism>
<name>A0AAP0NUW0_9MAGN</name>